<feature type="domain" description="DM10" evidence="10">
    <location>
        <begin position="500"/>
        <end position="607"/>
    </location>
</feature>
<dbReference type="PROSITE" id="PS51336">
    <property type="entry name" value="DM10"/>
    <property type="match status" value="3"/>
</dbReference>
<keyword evidence="2" id="KW-0963">Cytoplasm</keyword>
<sequence>MCNFQKTVTSAKIEPGLEPAQGFSAGEEDGSVMDGVGVGVGRGNPWGLNKAARKPAAGPPASCRVLDLQTLRAMALPLLPGYSFNRNVGKEKFHKSQHWGFRNNVRMLVSEEKPGIGGEPLIGQKVKTKYSTYPKGEGTGGPSWVVFDRQVLRFNAYLEDEVLDKSQEIYRIRFYKIYFYPEDDTIEVNEPQVKNSGLPQGTFIRRHRISLPPPNDDQFYTVYDFNINIDIIFYGRTFKIYDCDKFTKNFLRKIGVKLNPPGQCPKDPYLKMRKEKLEHVEPRRPYESFDTLRQFLEYDGKVLRFFCLWYDSGSLFGERRELVLHYFLSDDTIEIKEILPENSGRGAMSFLLRRSKLPKYGPPGLHQPGQITDRSVLNVFGGLSSKQMYSYMLDKYTLGKIDQEFLKDSDLFLGATINVWGRKVIICDCDEFTKSYYKVKYGIENFTSVSCKPPPPPKIERKFPPYTGFGSEEDSLRSCLSLEPVPYQKKLLKEDSYGNIGNVLRYFARLITLKCTDADRIFVISYFINDGTLSVFEPIERNSGYTGGLFLKRSRVKKFGQEVFKSELSEYIKMEELYVGAKVNVNGNIFVLLSADDFTLNYMEKNVDKFPFSNIELALQKLKEEESKSREIKQVFSAADCNHTKIVDFNTFRDLLLDITANKLIDQEILTIARHYRVPEDMGSDVDLLIAQAQEKLKKNMFELFDRLISSCVYEDREKKNVLLNRDMKRLCKSHRLPLTADLLEDLLSWFEDSEGQINYKSFFHALNWRMNPVADLQAPDYLKERCEDVWFGMPSPIPVKFVRYLDLLKDVYGLEQD</sequence>
<organism evidence="11 12">
    <name type="scientific">Fukomys damarensis</name>
    <name type="common">Damaraland mole rat</name>
    <name type="synonym">Cryptomys damarensis</name>
    <dbReference type="NCBI Taxonomy" id="885580"/>
    <lineage>
        <taxon>Eukaryota</taxon>
        <taxon>Metazoa</taxon>
        <taxon>Chordata</taxon>
        <taxon>Craniata</taxon>
        <taxon>Vertebrata</taxon>
        <taxon>Euteleostomi</taxon>
        <taxon>Mammalia</taxon>
        <taxon>Eutheria</taxon>
        <taxon>Euarchontoglires</taxon>
        <taxon>Glires</taxon>
        <taxon>Rodentia</taxon>
        <taxon>Hystricomorpha</taxon>
        <taxon>Bathyergidae</taxon>
        <taxon>Fukomys</taxon>
    </lineage>
</organism>
<feature type="domain" description="DM10" evidence="10">
    <location>
        <begin position="299"/>
        <end position="441"/>
    </location>
</feature>
<evidence type="ECO:0000256" key="9">
    <source>
        <dbReference type="ARBA" id="ARBA00046435"/>
    </source>
</evidence>
<keyword evidence="5" id="KW-0206">Cytoskeleton</keyword>
<keyword evidence="3" id="KW-0677">Repeat</keyword>
<name>A0A091D8V3_FUKDA</name>
<dbReference type="FunFam" id="2.30.29.170:FF:000002">
    <property type="entry name" value="EF-hand domain (C-terminal) containing 1"/>
    <property type="match status" value="1"/>
</dbReference>
<dbReference type="Proteomes" id="UP000028990">
    <property type="component" value="Unassembled WGS sequence"/>
</dbReference>
<evidence type="ECO:0000256" key="3">
    <source>
        <dbReference type="ARBA" id="ARBA00022737"/>
    </source>
</evidence>
<dbReference type="GO" id="GO:0160111">
    <property type="term" value="C:axonemal A tubule inner sheath"/>
    <property type="evidence" value="ECO:0007669"/>
    <property type="project" value="UniProtKB-ARBA"/>
</dbReference>
<dbReference type="InterPro" id="IPR011992">
    <property type="entry name" value="EF-hand-dom_pair"/>
</dbReference>
<dbReference type="PANTHER" id="PTHR12086:SF11">
    <property type="entry name" value="EF-HAND DOMAIN-CONTAINING FAMILY MEMBER C2"/>
    <property type="match status" value="1"/>
</dbReference>
<evidence type="ECO:0000313" key="11">
    <source>
        <dbReference type="EMBL" id="KFO19231.1"/>
    </source>
</evidence>
<dbReference type="InterPro" id="IPR006602">
    <property type="entry name" value="DM10_dom"/>
</dbReference>
<dbReference type="PANTHER" id="PTHR12086">
    <property type="entry name" value="EF-HAND DOMAIN C-TERMINAL CONTAINING PROTEIN"/>
    <property type="match status" value="1"/>
</dbReference>
<keyword evidence="6" id="KW-0966">Cell projection</keyword>
<dbReference type="AlphaFoldDB" id="A0A091D8V3"/>
<reference evidence="11 12" key="1">
    <citation type="submission" date="2013-11" db="EMBL/GenBank/DDBJ databases">
        <title>The Damaraland mole rat (Fukomys damarensis) genome and evolution of African mole rats.</title>
        <authorList>
            <person name="Gladyshev V.N."/>
            <person name="Fang X."/>
        </authorList>
    </citation>
    <scope>NUCLEOTIDE SEQUENCE [LARGE SCALE GENOMIC DNA]</scope>
    <source>
        <tissue evidence="11">Liver</tissue>
    </source>
</reference>
<feature type="domain" description="DM10" evidence="10">
    <location>
        <begin position="148"/>
        <end position="255"/>
    </location>
</feature>
<proteinExistence type="predicted"/>
<evidence type="ECO:0000313" key="12">
    <source>
        <dbReference type="Proteomes" id="UP000028990"/>
    </source>
</evidence>
<evidence type="ECO:0000256" key="7">
    <source>
        <dbReference type="ARBA" id="ARBA00035003"/>
    </source>
</evidence>
<evidence type="ECO:0000256" key="8">
    <source>
        <dbReference type="ARBA" id="ARBA00039880"/>
    </source>
</evidence>
<dbReference type="eggNOG" id="KOG0043">
    <property type="taxonomic scope" value="Eukaryota"/>
</dbReference>
<dbReference type="SMART" id="SM00676">
    <property type="entry name" value="DM10"/>
    <property type="match status" value="3"/>
</dbReference>
<dbReference type="SUPFAM" id="SSF47473">
    <property type="entry name" value="EF-hand"/>
    <property type="match status" value="1"/>
</dbReference>
<evidence type="ECO:0000259" key="10">
    <source>
        <dbReference type="PROSITE" id="PS51336"/>
    </source>
</evidence>
<comment type="function">
    <text evidence="7">Microtubule inner protein (MIP) part of the dynein-decorated doublet microtubules (DMTs) in cilia axoneme, which is required for motile cilia beating.</text>
</comment>
<dbReference type="GO" id="GO:0010975">
    <property type="term" value="P:regulation of neuron projection development"/>
    <property type="evidence" value="ECO:0007669"/>
    <property type="project" value="TreeGrafter"/>
</dbReference>
<evidence type="ECO:0000256" key="4">
    <source>
        <dbReference type="ARBA" id="ARBA00022846"/>
    </source>
</evidence>
<evidence type="ECO:0000256" key="6">
    <source>
        <dbReference type="ARBA" id="ARBA00023273"/>
    </source>
</evidence>
<dbReference type="InterPro" id="IPR040193">
    <property type="entry name" value="EFHC1/EFHC2/EFHB"/>
</dbReference>
<dbReference type="EMBL" id="KN125157">
    <property type="protein sequence ID" value="KFO19231.1"/>
    <property type="molecule type" value="Genomic_DNA"/>
</dbReference>
<dbReference type="FunFam" id="2.30.29.170:FF:000001">
    <property type="entry name" value="EF-hand domain containing 1"/>
    <property type="match status" value="1"/>
</dbReference>
<dbReference type="Pfam" id="PF06565">
    <property type="entry name" value="DM10_dom"/>
    <property type="match status" value="3"/>
</dbReference>
<comment type="subunit">
    <text evidence="9">Microtubule inner protein component of sperm flagellar doublet microtubules.</text>
</comment>
<gene>
    <name evidence="11" type="ORF">H920_19375</name>
</gene>
<accession>A0A091D8V3</accession>
<evidence type="ECO:0000256" key="5">
    <source>
        <dbReference type="ARBA" id="ARBA00023212"/>
    </source>
</evidence>
<comment type="subcellular location">
    <subcellularLocation>
        <location evidence="1">Cytoplasm</location>
        <location evidence="1">Cytoskeleton</location>
        <location evidence="1">Flagellum axoneme</location>
    </subcellularLocation>
</comment>
<dbReference type="FunFam" id="2.30.29.170:FF:000003">
    <property type="entry name" value="EF-hand domain (C-terminal) containing 1"/>
    <property type="match status" value="1"/>
</dbReference>
<protein>
    <recommendedName>
        <fullName evidence="8">EF-hand domain-containing family member C2</fullName>
    </recommendedName>
</protein>
<dbReference type="GO" id="GO:0030317">
    <property type="term" value="P:flagellated sperm motility"/>
    <property type="evidence" value="ECO:0007669"/>
    <property type="project" value="UniProtKB-ARBA"/>
</dbReference>
<evidence type="ECO:0000256" key="2">
    <source>
        <dbReference type="ARBA" id="ARBA00022490"/>
    </source>
</evidence>
<dbReference type="STRING" id="885580.ENSFDAP00000002459"/>
<keyword evidence="12" id="KW-1185">Reference proteome</keyword>
<keyword evidence="4" id="KW-0282">Flagellum</keyword>
<dbReference type="FunFam" id="1.10.238.10:FF:000375">
    <property type="entry name" value="EF-hand domain-containing family member C2"/>
    <property type="match status" value="1"/>
</dbReference>
<dbReference type="Gene3D" id="2.30.29.170">
    <property type="match status" value="3"/>
</dbReference>
<evidence type="ECO:0000256" key="1">
    <source>
        <dbReference type="ARBA" id="ARBA00004611"/>
    </source>
</evidence>
<keyword evidence="4" id="KW-0969">Cilium</keyword>
<dbReference type="GO" id="GO:0036126">
    <property type="term" value="C:sperm flagellum"/>
    <property type="evidence" value="ECO:0007669"/>
    <property type="project" value="UniProtKB-ARBA"/>
</dbReference>
<dbReference type="Gene3D" id="1.10.238.10">
    <property type="entry name" value="EF-hand"/>
    <property type="match status" value="1"/>
</dbReference>